<gene>
    <name evidence="2" type="ORF">EVAR_80422_1</name>
</gene>
<evidence type="ECO:0000256" key="1">
    <source>
        <dbReference type="SAM" id="MobiDB-lite"/>
    </source>
</evidence>
<organism evidence="2 3">
    <name type="scientific">Eumeta variegata</name>
    <name type="common">Bagworm moth</name>
    <name type="synonym">Eumeta japonica</name>
    <dbReference type="NCBI Taxonomy" id="151549"/>
    <lineage>
        <taxon>Eukaryota</taxon>
        <taxon>Metazoa</taxon>
        <taxon>Ecdysozoa</taxon>
        <taxon>Arthropoda</taxon>
        <taxon>Hexapoda</taxon>
        <taxon>Insecta</taxon>
        <taxon>Pterygota</taxon>
        <taxon>Neoptera</taxon>
        <taxon>Endopterygota</taxon>
        <taxon>Lepidoptera</taxon>
        <taxon>Glossata</taxon>
        <taxon>Ditrysia</taxon>
        <taxon>Tineoidea</taxon>
        <taxon>Psychidae</taxon>
        <taxon>Oiketicinae</taxon>
        <taxon>Eumeta</taxon>
    </lineage>
</organism>
<comment type="caution">
    <text evidence="2">The sequence shown here is derived from an EMBL/GenBank/DDBJ whole genome shotgun (WGS) entry which is preliminary data.</text>
</comment>
<feature type="region of interest" description="Disordered" evidence="1">
    <location>
        <begin position="47"/>
        <end position="79"/>
    </location>
</feature>
<protein>
    <submittedName>
        <fullName evidence="2">Uncharacterized protein</fullName>
    </submittedName>
</protein>
<evidence type="ECO:0000313" key="3">
    <source>
        <dbReference type="Proteomes" id="UP000299102"/>
    </source>
</evidence>
<feature type="compositionally biased region" description="Basic and acidic residues" evidence="1">
    <location>
        <begin position="54"/>
        <end position="75"/>
    </location>
</feature>
<name>A0A4C1VG73_EUMVA</name>
<evidence type="ECO:0000313" key="2">
    <source>
        <dbReference type="EMBL" id="GBP38138.1"/>
    </source>
</evidence>
<reference evidence="2 3" key="1">
    <citation type="journal article" date="2019" name="Commun. Biol.">
        <title>The bagworm genome reveals a unique fibroin gene that provides high tensile strength.</title>
        <authorList>
            <person name="Kono N."/>
            <person name="Nakamura H."/>
            <person name="Ohtoshi R."/>
            <person name="Tomita M."/>
            <person name="Numata K."/>
            <person name="Arakawa K."/>
        </authorList>
    </citation>
    <scope>NUCLEOTIDE SEQUENCE [LARGE SCALE GENOMIC DNA]</scope>
</reference>
<dbReference type="Proteomes" id="UP000299102">
    <property type="component" value="Unassembled WGS sequence"/>
</dbReference>
<keyword evidence="3" id="KW-1185">Reference proteome</keyword>
<dbReference type="EMBL" id="BGZK01000344">
    <property type="protein sequence ID" value="GBP38138.1"/>
    <property type="molecule type" value="Genomic_DNA"/>
</dbReference>
<proteinExistence type="predicted"/>
<accession>A0A4C1VG73</accession>
<dbReference type="AlphaFoldDB" id="A0A4C1VG73"/>
<sequence length="94" mass="10605">MNRINFITNESCDRRAVTADDYCHFGKYENRNPVSAAARDACLITGARNQNKSRIKDPGRSQKEEQARRAEHEAPGRSLSRRLSLSLMALARQG</sequence>